<dbReference type="AlphaFoldDB" id="A0A9D2HVX5"/>
<evidence type="ECO:0000313" key="1">
    <source>
        <dbReference type="EMBL" id="HJA85596.1"/>
    </source>
</evidence>
<evidence type="ECO:0000313" key="2">
    <source>
        <dbReference type="Proteomes" id="UP000823862"/>
    </source>
</evidence>
<dbReference type="EMBL" id="DWZI01000031">
    <property type="protein sequence ID" value="HJA85596.1"/>
    <property type="molecule type" value="Genomic_DNA"/>
</dbReference>
<organism evidence="1 2">
    <name type="scientific">Candidatus Bacteroides avicola</name>
    <dbReference type="NCBI Taxonomy" id="2838468"/>
    <lineage>
        <taxon>Bacteria</taxon>
        <taxon>Pseudomonadati</taxon>
        <taxon>Bacteroidota</taxon>
        <taxon>Bacteroidia</taxon>
        <taxon>Bacteroidales</taxon>
        <taxon>Bacteroidaceae</taxon>
        <taxon>Bacteroides</taxon>
    </lineage>
</organism>
<sequence length="79" mass="8999">MGNRGWLPEGEHLRIISSSFSHVDLEGVEPRLFCQKEPFITTNELEQLFTEIAPLMSLSLVHDVLRHYVLPGHRGCSRA</sequence>
<reference evidence="1" key="1">
    <citation type="journal article" date="2021" name="PeerJ">
        <title>Extensive microbial diversity within the chicken gut microbiome revealed by metagenomics and culture.</title>
        <authorList>
            <person name="Gilroy R."/>
            <person name="Ravi A."/>
            <person name="Getino M."/>
            <person name="Pursley I."/>
            <person name="Horton D.L."/>
            <person name="Alikhan N.F."/>
            <person name="Baker D."/>
            <person name="Gharbi K."/>
            <person name="Hall N."/>
            <person name="Watson M."/>
            <person name="Adriaenssens E.M."/>
            <person name="Foster-Nyarko E."/>
            <person name="Jarju S."/>
            <person name="Secka A."/>
            <person name="Antonio M."/>
            <person name="Oren A."/>
            <person name="Chaudhuri R.R."/>
            <person name="La Ragione R."/>
            <person name="Hildebrand F."/>
            <person name="Pallen M.J."/>
        </authorList>
    </citation>
    <scope>NUCLEOTIDE SEQUENCE</scope>
    <source>
        <strain evidence="1">ChiHjej12B11-9795</strain>
    </source>
</reference>
<gene>
    <name evidence="1" type="ORF">H9950_05300</name>
</gene>
<comment type="caution">
    <text evidence="1">The sequence shown here is derived from an EMBL/GenBank/DDBJ whole genome shotgun (WGS) entry which is preliminary data.</text>
</comment>
<proteinExistence type="predicted"/>
<name>A0A9D2HVX5_9BACE</name>
<dbReference type="Proteomes" id="UP000823862">
    <property type="component" value="Unassembled WGS sequence"/>
</dbReference>
<reference evidence="1" key="2">
    <citation type="submission" date="2021-04" db="EMBL/GenBank/DDBJ databases">
        <authorList>
            <person name="Gilroy R."/>
        </authorList>
    </citation>
    <scope>NUCLEOTIDE SEQUENCE</scope>
    <source>
        <strain evidence="1">ChiHjej12B11-9795</strain>
    </source>
</reference>
<accession>A0A9D2HVX5</accession>
<protein>
    <submittedName>
        <fullName evidence="1">Uncharacterized protein</fullName>
    </submittedName>
</protein>